<dbReference type="SUPFAM" id="SSF55781">
    <property type="entry name" value="GAF domain-like"/>
    <property type="match status" value="1"/>
</dbReference>
<keyword evidence="3" id="KW-0804">Transcription</keyword>
<dbReference type="Proteomes" id="UP000494255">
    <property type="component" value="Unassembled WGS sequence"/>
</dbReference>
<dbReference type="GO" id="GO:0003677">
    <property type="term" value="F:DNA binding"/>
    <property type="evidence" value="ECO:0007669"/>
    <property type="project" value="UniProtKB-KW"/>
</dbReference>
<evidence type="ECO:0000256" key="2">
    <source>
        <dbReference type="ARBA" id="ARBA00023125"/>
    </source>
</evidence>
<keyword evidence="8" id="KW-1185">Reference proteome</keyword>
<gene>
    <name evidence="7" type="primary">pcaR_3</name>
    <name evidence="7" type="ORF">LMG24238_04582</name>
</gene>
<organism evidence="7 8">
    <name type="scientific">Paraburkholderia sediminicola</name>
    <dbReference type="NCBI Taxonomy" id="458836"/>
    <lineage>
        <taxon>Bacteria</taxon>
        <taxon>Pseudomonadati</taxon>
        <taxon>Pseudomonadota</taxon>
        <taxon>Betaproteobacteria</taxon>
        <taxon>Burkholderiales</taxon>
        <taxon>Burkholderiaceae</taxon>
        <taxon>Paraburkholderia</taxon>
    </lineage>
</organism>
<evidence type="ECO:0000259" key="6">
    <source>
        <dbReference type="PROSITE" id="PS51078"/>
    </source>
</evidence>
<evidence type="ECO:0000256" key="1">
    <source>
        <dbReference type="ARBA" id="ARBA00023015"/>
    </source>
</evidence>
<dbReference type="GO" id="GO:0045892">
    <property type="term" value="P:negative regulation of DNA-templated transcription"/>
    <property type="evidence" value="ECO:0007669"/>
    <property type="project" value="TreeGrafter"/>
</dbReference>
<dbReference type="InterPro" id="IPR036388">
    <property type="entry name" value="WH-like_DNA-bd_sf"/>
</dbReference>
<dbReference type="InterPro" id="IPR014757">
    <property type="entry name" value="Tscrpt_reg_IclR_C"/>
</dbReference>
<proteinExistence type="predicted"/>
<dbReference type="AlphaFoldDB" id="A0A6J5BVA1"/>
<evidence type="ECO:0000259" key="5">
    <source>
        <dbReference type="PROSITE" id="PS51077"/>
    </source>
</evidence>
<dbReference type="InterPro" id="IPR050707">
    <property type="entry name" value="HTH_MetabolicPath_Reg"/>
</dbReference>
<feature type="domain" description="HTH iclR-type" evidence="5">
    <location>
        <begin position="28"/>
        <end position="90"/>
    </location>
</feature>
<dbReference type="EMBL" id="CADIKC010000006">
    <property type="protein sequence ID" value="CAB3716832.1"/>
    <property type="molecule type" value="Genomic_DNA"/>
</dbReference>
<dbReference type="Pfam" id="PF01614">
    <property type="entry name" value="IclR_C"/>
    <property type="match status" value="1"/>
</dbReference>
<dbReference type="InterPro" id="IPR036390">
    <property type="entry name" value="WH_DNA-bd_sf"/>
</dbReference>
<evidence type="ECO:0000313" key="8">
    <source>
        <dbReference type="Proteomes" id="UP000494255"/>
    </source>
</evidence>
<name>A0A6J5BVA1_9BURK</name>
<keyword evidence="2" id="KW-0238">DNA-binding</keyword>
<accession>A0A6J5BVA1</accession>
<evidence type="ECO:0000313" key="7">
    <source>
        <dbReference type="EMBL" id="CAB3716832.1"/>
    </source>
</evidence>
<evidence type="ECO:0000256" key="4">
    <source>
        <dbReference type="SAM" id="MobiDB-lite"/>
    </source>
</evidence>
<dbReference type="PANTHER" id="PTHR30136:SF34">
    <property type="entry name" value="TRANSCRIPTIONAL REGULATOR"/>
    <property type="match status" value="1"/>
</dbReference>
<dbReference type="SMART" id="SM00346">
    <property type="entry name" value="HTH_ICLR"/>
    <property type="match status" value="1"/>
</dbReference>
<dbReference type="GO" id="GO:0003700">
    <property type="term" value="F:DNA-binding transcription factor activity"/>
    <property type="evidence" value="ECO:0007669"/>
    <property type="project" value="TreeGrafter"/>
</dbReference>
<dbReference type="PROSITE" id="PS51077">
    <property type="entry name" value="HTH_ICLR"/>
    <property type="match status" value="1"/>
</dbReference>
<dbReference type="InterPro" id="IPR029016">
    <property type="entry name" value="GAF-like_dom_sf"/>
</dbReference>
<dbReference type="SUPFAM" id="SSF46785">
    <property type="entry name" value="Winged helix' DNA-binding domain"/>
    <property type="match status" value="1"/>
</dbReference>
<dbReference type="PROSITE" id="PS51078">
    <property type="entry name" value="ICLR_ED"/>
    <property type="match status" value="1"/>
</dbReference>
<dbReference type="GeneID" id="97043190"/>
<dbReference type="Pfam" id="PF09339">
    <property type="entry name" value="HTH_IclR"/>
    <property type="match status" value="1"/>
</dbReference>
<dbReference type="Gene3D" id="3.30.450.40">
    <property type="match status" value="1"/>
</dbReference>
<reference evidence="7 8" key="1">
    <citation type="submission" date="2020-04" db="EMBL/GenBank/DDBJ databases">
        <authorList>
            <person name="De Canck E."/>
        </authorList>
    </citation>
    <scope>NUCLEOTIDE SEQUENCE [LARGE SCALE GENOMIC DNA]</scope>
    <source>
        <strain evidence="7 8">LMG 24238</strain>
    </source>
</reference>
<dbReference type="InterPro" id="IPR005471">
    <property type="entry name" value="Tscrpt_reg_IclR_N"/>
</dbReference>
<dbReference type="FunFam" id="1.10.10.10:FF:000056">
    <property type="entry name" value="IclR family transcriptional regulator"/>
    <property type="match status" value="1"/>
</dbReference>
<sequence>MSGKGVEQASESEAPDEVPGEVPDALFNQSLEKGIAVLRAFSAQRRTMSLPEVAEATSITKSSAQRMIYTLEKLGYVRKHPRTKRYQLTPRVVQIGFNYLAADTLIDVANPFLSELTNVTGETTSLTEPDGAQMLYVARFVCMKFVPIHMPIGSRIPMYCTASGRAYLSALPDDEVRALLEANDRVAHTQYTVTDIGEIEALLGEARRRGYTSNREELFIGDMTIAAPVLDGERRPVASVHVVAPTSRWTLADAEQRLAPAVIDCARGISNSIRTLG</sequence>
<keyword evidence="1" id="KW-0805">Transcription regulation</keyword>
<evidence type="ECO:0000256" key="3">
    <source>
        <dbReference type="ARBA" id="ARBA00023163"/>
    </source>
</evidence>
<dbReference type="PANTHER" id="PTHR30136">
    <property type="entry name" value="HELIX-TURN-HELIX TRANSCRIPTIONAL REGULATOR, ICLR FAMILY"/>
    <property type="match status" value="1"/>
</dbReference>
<feature type="domain" description="IclR-ED" evidence="6">
    <location>
        <begin position="91"/>
        <end position="275"/>
    </location>
</feature>
<protein>
    <submittedName>
        <fullName evidence="7">Pca regulon regulatory protein</fullName>
    </submittedName>
</protein>
<dbReference type="Gene3D" id="1.10.10.10">
    <property type="entry name" value="Winged helix-like DNA-binding domain superfamily/Winged helix DNA-binding domain"/>
    <property type="match status" value="1"/>
</dbReference>
<dbReference type="RefSeq" id="WP_246287649.1">
    <property type="nucleotide sequence ID" value="NZ_CADIKC010000006.1"/>
</dbReference>
<feature type="region of interest" description="Disordered" evidence="4">
    <location>
        <begin position="1"/>
        <end position="23"/>
    </location>
</feature>